<feature type="transmembrane region" description="Helical" evidence="1">
    <location>
        <begin position="232"/>
        <end position="255"/>
    </location>
</feature>
<comment type="caution">
    <text evidence="3">The sequence shown here is derived from an EMBL/GenBank/DDBJ whole genome shotgun (WGS) entry which is preliminary data.</text>
</comment>
<feature type="transmembrane region" description="Helical" evidence="1">
    <location>
        <begin position="12"/>
        <end position="34"/>
    </location>
</feature>
<sequence length="301" mass="34180">MSTSLAVDLESLYLNNCVSLVMVAAVTYDYLLTFSDEIEYIWKRRWTWVSTVFLLVRYMGLLTTLYGHYLIDHHFALTLSIIKALLHWMGPPLYLVLLVMVFRMYALYGQSKGILTLLLFLYAGEVAVSMAGGIIYSKPGALLVFIPPAPDPSVCIVQYPSWNWGRYSAVPLVVLQGVMCLLAIFGFSRQALQLYKGTRRWQFNKYINLLVHQGILYFIINFLRAVVTQGLFSLAISQTAGLILTTTAQTLIFTLNSRFILSIRELYAQSSYSQGIDTGFEDVVEEVPMGELRRKRYVDGI</sequence>
<proteinExistence type="predicted"/>
<dbReference type="EMBL" id="WHUW01000001">
    <property type="protein sequence ID" value="KAF8452752.1"/>
    <property type="molecule type" value="Genomic_DNA"/>
</dbReference>
<keyword evidence="1" id="KW-0472">Membrane</keyword>
<reference evidence="3" key="2">
    <citation type="journal article" date="2020" name="Nat. Commun.">
        <title>Large-scale genome sequencing of mycorrhizal fungi provides insights into the early evolution of symbiotic traits.</title>
        <authorList>
            <person name="Miyauchi S."/>
            <person name="Kiss E."/>
            <person name="Kuo A."/>
            <person name="Drula E."/>
            <person name="Kohler A."/>
            <person name="Sanchez-Garcia M."/>
            <person name="Morin E."/>
            <person name="Andreopoulos B."/>
            <person name="Barry K.W."/>
            <person name="Bonito G."/>
            <person name="Buee M."/>
            <person name="Carver A."/>
            <person name="Chen C."/>
            <person name="Cichocki N."/>
            <person name="Clum A."/>
            <person name="Culley D."/>
            <person name="Crous P.W."/>
            <person name="Fauchery L."/>
            <person name="Girlanda M."/>
            <person name="Hayes R.D."/>
            <person name="Keri Z."/>
            <person name="LaButti K."/>
            <person name="Lipzen A."/>
            <person name="Lombard V."/>
            <person name="Magnuson J."/>
            <person name="Maillard F."/>
            <person name="Murat C."/>
            <person name="Nolan M."/>
            <person name="Ohm R.A."/>
            <person name="Pangilinan J."/>
            <person name="Pereira M.F."/>
            <person name="Perotto S."/>
            <person name="Peter M."/>
            <person name="Pfister S."/>
            <person name="Riley R."/>
            <person name="Sitrit Y."/>
            <person name="Stielow J.B."/>
            <person name="Szollosi G."/>
            <person name="Zifcakova L."/>
            <person name="Stursova M."/>
            <person name="Spatafora J.W."/>
            <person name="Tedersoo L."/>
            <person name="Vaario L.M."/>
            <person name="Yamada A."/>
            <person name="Yan M."/>
            <person name="Wang P."/>
            <person name="Xu J."/>
            <person name="Bruns T."/>
            <person name="Baldrian P."/>
            <person name="Vilgalys R."/>
            <person name="Dunand C."/>
            <person name="Henrissat B."/>
            <person name="Grigoriev I.V."/>
            <person name="Hibbett D."/>
            <person name="Nagy L.G."/>
            <person name="Martin F.M."/>
        </authorList>
    </citation>
    <scope>NUCLEOTIDE SEQUENCE</scope>
    <source>
        <strain evidence="3">BED1</strain>
    </source>
</reference>
<feature type="transmembrane region" description="Helical" evidence="1">
    <location>
        <begin position="75"/>
        <end position="102"/>
    </location>
</feature>
<gene>
    <name evidence="3" type="ORF">L210DRAFT_3755753</name>
</gene>
<name>A0AAD4GMI5_BOLED</name>
<dbReference type="InterPro" id="IPR045340">
    <property type="entry name" value="DUF6533"/>
</dbReference>
<keyword evidence="1" id="KW-1133">Transmembrane helix</keyword>
<feature type="domain" description="DUF6533" evidence="2">
    <location>
        <begin position="17"/>
        <end position="62"/>
    </location>
</feature>
<accession>A0AAD4GMI5</accession>
<keyword evidence="4" id="KW-1185">Reference proteome</keyword>
<feature type="transmembrane region" description="Helical" evidence="1">
    <location>
        <begin position="167"/>
        <end position="185"/>
    </location>
</feature>
<dbReference type="Pfam" id="PF20151">
    <property type="entry name" value="DUF6533"/>
    <property type="match status" value="1"/>
</dbReference>
<evidence type="ECO:0000256" key="1">
    <source>
        <dbReference type="SAM" id="Phobius"/>
    </source>
</evidence>
<feature type="transmembrane region" description="Helical" evidence="1">
    <location>
        <begin position="114"/>
        <end position="136"/>
    </location>
</feature>
<feature type="transmembrane region" description="Helical" evidence="1">
    <location>
        <begin position="46"/>
        <end position="69"/>
    </location>
</feature>
<evidence type="ECO:0000313" key="4">
    <source>
        <dbReference type="Proteomes" id="UP001194468"/>
    </source>
</evidence>
<evidence type="ECO:0000313" key="3">
    <source>
        <dbReference type="EMBL" id="KAF8452752.1"/>
    </source>
</evidence>
<reference evidence="3" key="1">
    <citation type="submission" date="2019-10" db="EMBL/GenBank/DDBJ databases">
        <authorList>
            <consortium name="DOE Joint Genome Institute"/>
            <person name="Kuo A."/>
            <person name="Miyauchi S."/>
            <person name="Kiss E."/>
            <person name="Drula E."/>
            <person name="Kohler A."/>
            <person name="Sanchez-Garcia M."/>
            <person name="Andreopoulos B."/>
            <person name="Barry K.W."/>
            <person name="Bonito G."/>
            <person name="Buee M."/>
            <person name="Carver A."/>
            <person name="Chen C."/>
            <person name="Cichocki N."/>
            <person name="Clum A."/>
            <person name="Culley D."/>
            <person name="Crous P.W."/>
            <person name="Fauchery L."/>
            <person name="Girlanda M."/>
            <person name="Hayes R."/>
            <person name="Keri Z."/>
            <person name="LaButti K."/>
            <person name="Lipzen A."/>
            <person name="Lombard V."/>
            <person name="Magnuson J."/>
            <person name="Maillard F."/>
            <person name="Morin E."/>
            <person name="Murat C."/>
            <person name="Nolan M."/>
            <person name="Ohm R."/>
            <person name="Pangilinan J."/>
            <person name="Pereira M."/>
            <person name="Perotto S."/>
            <person name="Peter M."/>
            <person name="Riley R."/>
            <person name="Sitrit Y."/>
            <person name="Stielow B."/>
            <person name="Szollosi G."/>
            <person name="Zifcakova L."/>
            <person name="Stursova M."/>
            <person name="Spatafora J.W."/>
            <person name="Tedersoo L."/>
            <person name="Vaario L.-M."/>
            <person name="Yamada A."/>
            <person name="Yan M."/>
            <person name="Wang P."/>
            <person name="Xu J."/>
            <person name="Bruns T."/>
            <person name="Baldrian P."/>
            <person name="Vilgalys R."/>
            <person name="Henrissat B."/>
            <person name="Grigoriev I.V."/>
            <person name="Hibbett D."/>
            <person name="Nagy L.G."/>
            <person name="Martin F.M."/>
        </authorList>
    </citation>
    <scope>NUCLEOTIDE SEQUENCE</scope>
    <source>
        <strain evidence="3">BED1</strain>
    </source>
</reference>
<protein>
    <recommendedName>
        <fullName evidence="2">DUF6533 domain-containing protein</fullName>
    </recommendedName>
</protein>
<evidence type="ECO:0000259" key="2">
    <source>
        <dbReference type="Pfam" id="PF20151"/>
    </source>
</evidence>
<dbReference type="AlphaFoldDB" id="A0AAD4GMI5"/>
<organism evidence="3 4">
    <name type="scientific">Boletus edulis BED1</name>
    <dbReference type="NCBI Taxonomy" id="1328754"/>
    <lineage>
        <taxon>Eukaryota</taxon>
        <taxon>Fungi</taxon>
        <taxon>Dikarya</taxon>
        <taxon>Basidiomycota</taxon>
        <taxon>Agaricomycotina</taxon>
        <taxon>Agaricomycetes</taxon>
        <taxon>Agaricomycetidae</taxon>
        <taxon>Boletales</taxon>
        <taxon>Boletineae</taxon>
        <taxon>Boletaceae</taxon>
        <taxon>Boletoideae</taxon>
        <taxon>Boletus</taxon>
    </lineage>
</organism>
<dbReference type="Proteomes" id="UP001194468">
    <property type="component" value="Unassembled WGS sequence"/>
</dbReference>
<keyword evidence="1" id="KW-0812">Transmembrane</keyword>
<feature type="transmembrane region" description="Helical" evidence="1">
    <location>
        <begin position="206"/>
        <end position="226"/>
    </location>
</feature>